<evidence type="ECO:0000256" key="1">
    <source>
        <dbReference type="SAM" id="Phobius"/>
    </source>
</evidence>
<keyword evidence="1" id="KW-0812">Transmembrane</keyword>
<dbReference type="Pfam" id="PF14559">
    <property type="entry name" value="TPR_19"/>
    <property type="match status" value="1"/>
</dbReference>
<comment type="caution">
    <text evidence="2">The sequence shown here is derived from an EMBL/GenBank/DDBJ whole genome shotgun (WGS) entry which is preliminary data.</text>
</comment>
<proteinExistence type="predicted"/>
<dbReference type="OrthoDB" id="5406098at2"/>
<dbReference type="Proteomes" id="UP000276260">
    <property type="component" value="Unassembled WGS sequence"/>
</dbReference>
<dbReference type="PANTHER" id="PTHR12558">
    <property type="entry name" value="CELL DIVISION CYCLE 16,23,27"/>
    <property type="match status" value="1"/>
</dbReference>
<accession>A0A3P3QJM8</accession>
<keyword evidence="1" id="KW-0472">Membrane</keyword>
<sequence length="410" mass="45079">MSVINKMLRDLDKQQQQQQHRGFVSFKPQRKSHLLLWAAVPLALLAGWCGQAWYMERFSIHTEQAVTAAEVQKGQVHPLAAVTELVPQAQSLAAVSTAATEPVRLQDVVAARVSPEAAAQLAKQPTTEPVAVTETELQPFVNQPVAQQRVVEVVVAEPVAAASNESSFADTAATDEVQVNEFDQSGDFSAESETVIEPDWNEPPQVSEKPRTLAIEKVQLSPQQQKDLLKSKAKKAESVGNLAQAMQLWQQIRQLDPSQTEAYLELSRLAQLQGNDAGALQLLEQASAVGVQDPKLSMASAALALKQQDWAKALSYLQYEPDILSYTDFYALKAAALQKTSQHAQAVQVFQQLARQQPEQARWWLGMALSYDAMSQSEQALHAYRQVAVNGFGLSAQSLDYVKKRIAALE</sequence>
<dbReference type="SUPFAM" id="SSF48452">
    <property type="entry name" value="TPR-like"/>
    <property type="match status" value="1"/>
</dbReference>
<keyword evidence="1" id="KW-1133">Transmembrane helix</keyword>
<evidence type="ECO:0008006" key="4">
    <source>
        <dbReference type="Google" id="ProtNLM"/>
    </source>
</evidence>
<gene>
    <name evidence="2" type="ORF">EIK76_10900</name>
</gene>
<protein>
    <recommendedName>
        <fullName evidence="4">Tetratricopeptide repeat protein</fullName>
    </recommendedName>
</protein>
<dbReference type="Gene3D" id="1.25.40.10">
    <property type="entry name" value="Tetratricopeptide repeat domain"/>
    <property type="match status" value="2"/>
</dbReference>
<dbReference type="PANTHER" id="PTHR12558:SF33">
    <property type="entry name" value="BLL7664 PROTEIN"/>
    <property type="match status" value="1"/>
</dbReference>
<evidence type="ECO:0000313" key="3">
    <source>
        <dbReference type="Proteomes" id="UP000276260"/>
    </source>
</evidence>
<dbReference type="EMBL" id="RRCF01000002">
    <property type="protein sequence ID" value="RRJ21377.1"/>
    <property type="molecule type" value="Genomic_DNA"/>
</dbReference>
<name>A0A3P3QJM8_9GAMM</name>
<feature type="transmembrane region" description="Helical" evidence="1">
    <location>
        <begin position="34"/>
        <end position="54"/>
    </location>
</feature>
<reference evidence="2 3" key="1">
    <citation type="submission" date="2018-11" db="EMBL/GenBank/DDBJ databases">
        <title>Draft genome analysis of Rheinheimera mesophila isolated from an industrial waste site.</title>
        <authorList>
            <person name="Yu Q."/>
            <person name="Qi Y."/>
            <person name="Zhang H."/>
            <person name="Lu Y."/>
            <person name="Pu J."/>
        </authorList>
    </citation>
    <scope>NUCLEOTIDE SEQUENCE [LARGE SCALE GENOMIC DNA]</scope>
    <source>
        <strain evidence="2 3">IITR13</strain>
    </source>
</reference>
<organism evidence="2 3">
    <name type="scientific">Rheinheimera mesophila</name>
    <dbReference type="NCBI Taxonomy" id="1547515"/>
    <lineage>
        <taxon>Bacteria</taxon>
        <taxon>Pseudomonadati</taxon>
        <taxon>Pseudomonadota</taxon>
        <taxon>Gammaproteobacteria</taxon>
        <taxon>Chromatiales</taxon>
        <taxon>Chromatiaceae</taxon>
        <taxon>Rheinheimera</taxon>
    </lineage>
</organism>
<dbReference type="AlphaFoldDB" id="A0A3P3QJM8"/>
<evidence type="ECO:0000313" key="2">
    <source>
        <dbReference type="EMBL" id="RRJ21377.1"/>
    </source>
</evidence>
<dbReference type="RefSeq" id="WP_046521350.1">
    <property type="nucleotide sequence ID" value="NZ_LAVS01000096.1"/>
</dbReference>
<dbReference type="InterPro" id="IPR011990">
    <property type="entry name" value="TPR-like_helical_dom_sf"/>
</dbReference>
<keyword evidence="3" id="KW-1185">Reference proteome</keyword>